<dbReference type="eggNOG" id="ENOG5033QYA">
    <property type="taxonomic scope" value="Bacteria"/>
</dbReference>
<dbReference type="EMBL" id="CP006934">
    <property type="protein sequence ID" value="AHI53661.1"/>
    <property type="molecule type" value="Genomic_DNA"/>
</dbReference>
<evidence type="ECO:0000313" key="3">
    <source>
        <dbReference type="EMBL" id="AHI53661.1"/>
    </source>
</evidence>
<keyword evidence="2 3" id="KW-0812">Transmembrane</keyword>
<dbReference type="OrthoDB" id="396721at2"/>
<feature type="region of interest" description="Disordered" evidence="1">
    <location>
        <begin position="21"/>
        <end position="41"/>
    </location>
</feature>
<protein>
    <submittedName>
        <fullName evidence="3">Transmembrane protein</fullName>
    </submittedName>
</protein>
<dbReference type="Proteomes" id="UP000019265">
    <property type="component" value="Chromosome"/>
</dbReference>
<organism evidence="3 4">
    <name type="scientific">Spiroplasma sabaudiense Ar-1343</name>
    <dbReference type="NCBI Taxonomy" id="1276257"/>
    <lineage>
        <taxon>Bacteria</taxon>
        <taxon>Bacillati</taxon>
        <taxon>Mycoplasmatota</taxon>
        <taxon>Mollicutes</taxon>
        <taxon>Entomoplasmatales</taxon>
        <taxon>Spiroplasmataceae</taxon>
        <taxon>Spiroplasma</taxon>
    </lineage>
</organism>
<accession>W6A9J9</accession>
<evidence type="ECO:0000256" key="1">
    <source>
        <dbReference type="SAM" id="MobiDB-lite"/>
    </source>
</evidence>
<dbReference type="STRING" id="1276257.SSABA_v1c02490"/>
<gene>
    <name evidence="3" type="ORF">SSABA_v1c02490</name>
</gene>
<name>W6A9J9_9MOLU</name>
<evidence type="ECO:0000313" key="4">
    <source>
        <dbReference type="Proteomes" id="UP000019265"/>
    </source>
</evidence>
<proteinExistence type="predicted"/>
<dbReference type="RefSeq" id="WP_025250797.1">
    <property type="nucleotide sequence ID" value="NZ_CP006934.1"/>
</dbReference>
<reference evidence="3 4" key="1">
    <citation type="journal article" date="2014" name="Genome Biol. Evol.">
        <title>Molecular evolution of the substrate utilization strategies and putative virulence factors in mosquito-associated Spiroplasma species.</title>
        <authorList>
            <person name="Chang T.H."/>
            <person name="Lo W.S."/>
            <person name="Ku C."/>
            <person name="Chen L.L."/>
            <person name="Kuo C.H."/>
        </authorList>
    </citation>
    <scope>NUCLEOTIDE SEQUENCE [LARGE SCALE GENOMIC DNA]</scope>
    <source>
        <strain evidence="3">Ar-1343</strain>
    </source>
</reference>
<dbReference type="AlphaFoldDB" id="W6A9J9"/>
<feature type="transmembrane region" description="Helical" evidence="2">
    <location>
        <begin position="116"/>
        <end position="141"/>
    </location>
</feature>
<feature type="transmembrane region" description="Helical" evidence="2">
    <location>
        <begin position="199"/>
        <end position="223"/>
    </location>
</feature>
<dbReference type="KEGG" id="ssab:SSABA_v1c02490"/>
<sequence length="317" mass="35776">MSSLNNDKKRSKISIDNSVENNIDHDVPFSPGKTGHSKKDHYHEEHHFTASGSHDDVSLSDFSIKNHFTFNKRNLTFKIALTSIFLGLAIISTLIDALSETLLSIPIYGVKMNIRILDLLVTIVSIPTLGLIFSELIAFLIPWIHFGIHSDHSPIQIAFDMIAYMSAVFIFWAIFYVLFKNSIFHKHPNKKVDNIKRWIPGVVIIPLVAAIATGLFILALYVASLSGTNSGHTHSHDHSGTPTVDINDLVSPRHANHAEEGGHHHDHENEASWSNIQNIFWPFVGGVFGIQLARFMLFYVVFAIVEERMKPINHRYR</sequence>
<dbReference type="PATRIC" id="fig|1276257.3.peg.255"/>
<feature type="transmembrane region" description="Helical" evidence="2">
    <location>
        <begin position="279"/>
        <end position="305"/>
    </location>
</feature>
<dbReference type="Gene3D" id="1.10.1760.20">
    <property type="match status" value="1"/>
</dbReference>
<keyword evidence="2" id="KW-1133">Transmembrane helix</keyword>
<dbReference type="HOGENOM" id="CLU_885139_0_0_14"/>
<keyword evidence="4" id="KW-1185">Reference proteome</keyword>
<feature type="transmembrane region" description="Helical" evidence="2">
    <location>
        <begin position="161"/>
        <end position="179"/>
    </location>
</feature>
<evidence type="ECO:0000256" key="2">
    <source>
        <dbReference type="SAM" id="Phobius"/>
    </source>
</evidence>
<keyword evidence="2" id="KW-0472">Membrane</keyword>